<dbReference type="Pfam" id="PF01585">
    <property type="entry name" value="G-patch"/>
    <property type="match status" value="1"/>
</dbReference>
<feature type="compositionally biased region" description="Low complexity" evidence="7">
    <location>
        <begin position="335"/>
        <end position="355"/>
    </location>
</feature>
<evidence type="ECO:0000256" key="5">
    <source>
        <dbReference type="ARBA" id="ARBA00038007"/>
    </source>
</evidence>
<dbReference type="PANTHER" id="PTHR23149">
    <property type="entry name" value="G PATCH DOMAIN CONTAINING PROTEIN"/>
    <property type="match status" value="1"/>
</dbReference>
<dbReference type="Proteomes" id="UP000658997">
    <property type="component" value="Unassembled WGS sequence"/>
</dbReference>
<dbReference type="EMBL" id="ULHB01000040">
    <property type="protein sequence ID" value="SYW78346.1"/>
    <property type="molecule type" value="Genomic_DNA"/>
</dbReference>
<dbReference type="SMART" id="SM00443">
    <property type="entry name" value="G_patch"/>
    <property type="match status" value="1"/>
</dbReference>
<dbReference type="OrthoDB" id="29523at2759"/>
<gene>
    <name evidence="10" type="ORF">UBRO2_02538</name>
    <name evidence="9" type="ORF">UBRO_06979</name>
</gene>
<feature type="domain" description="G-patch" evidence="8">
    <location>
        <begin position="27"/>
        <end position="73"/>
    </location>
</feature>
<dbReference type="Proteomes" id="UP000179920">
    <property type="component" value="Chromosome XIII"/>
</dbReference>
<reference evidence="10" key="3">
    <citation type="submission" date="2018-08" db="EMBL/GenBank/DDBJ databases">
        <authorList>
            <person name="Guldener U."/>
        </authorList>
    </citation>
    <scope>NUCLEOTIDE SEQUENCE</scope>
    <source>
        <strain evidence="10">UB2</strain>
    </source>
</reference>
<comment type="subcellular location">
    <subcellularLocation>
        <location evidence="1">Nucleus</location>
        <location evidence="1">Nucleolus</location>
    </subcellularLocation>
</comment>
<dbReference type="PANTHER" id="PTHR23149:SF31">
    <property type="entry name" value="PROTEIN PXR1"/>
    <property type="match status" value="1"/>
</dbReference>
<evidence type="ECO:0000256" key="7">
    <source>
        <dbReference type="SAM" id="MobiDB-lite"/>
    </source>
</evidence>
<protein>
    <recommendedName>
        <fullName evidence="6">PinX1-related protein 1</fullName>
    </recommendedName>
</protein>
<evidence type="ECO:0000313" key="9">
    <source>
        <dbReference type="EMBL" id="SAM84324.1"/>
    </source>
</evidence>
<evidence type="ECO:0000313" key="12">
    <source>
        <dbReference type="Proteomes" id="UP000658997"/>
    </source>
</evidence>
<comment type="similarity">
    <text evidence="5">Belongs to the PINX1 family.</text>
</comment>
<evidence type="ECO:0000256" key="2">
    <source>
        <dbReference type="ARBA" id="ARBA00022517"/>
    </source>
</evidence>
<evidence type="ECO:0000256" key="4">
    <source>
        <dbReference type="ARBA" id="ARBA00023242"/>
    </source>
</evidence>
<organism evidence="9 11">
    <name type="scientific">Ustilago bromivora</name>
    <dbReference type="NCBI Taxonomy" id="307758"/>
    <lineage>
        <taxon>Eukaryota</taxon>
        <taxon>Fungi</taxon>
        <taxon>Dikarya</taxon>
        <taxon>Basidiomycota</taxon>
        <taxon>Ustilaginomycotina</taxon>
        <taxon>Ustilaginomycetes</taxon>
        <taxon>Ustilaginales</taxon>
        <taxon>Ustilaginaceae</taxon>
        <taxon>Ustilago</taxon>
    </lineage>
</organism>
<evidence type="ECO:0000313" key="10">
    <source>
        <dbReference type="EMBL" id="SYW78346.1"/>
    </source>
</evidence>
<evidence type="ECO:0000259" key="8">
    <source>
        <dbReference type="PROSITE" id="PS50174"/>
    </source>
</evidence>
<reference evidence="9" key="1">
    <citation type="submission" date="2016-04" db="EMBL/GenBank/DDBJ databases">
        <authorList>
            <person name="Evans L.H."/>
            <person name="Alamgir A."/>
            <person name="Owens N."/>
            <person name="Weber N.D."/>
            <person name="Virtaneva K."/>
            <person name="Barbian K."/>
            <person name="Babar A."/>
            <person name="Rosenke K."/>
        </authorList>
    </citation>
    <scope>NUCLEOTIDE SEQUENCE</scope>
    <source>
        <strain evidence="9">UB2112</strain>
    </source>
</reference>
<feature type="compositionally biased region" description="Basic and acidic residues" evidence="7">
    <location>
        <begin position="123"/>
        <end position="147"/>
    </location>
</feature>
<evidence type="ECO:0000313" key="11">
    <source>
        <dbReference type="Proteomes" id="UP000179920"/>
    </source>
</evidence>
<dbReference type="InterPro" id="IPR050656">
    <property type="entry name" value="PINX1"/>
</dbReference>
<dbReference type="GO" id="GO:0006364">
    <property type="term" value="P:rRNA processing"/>
    <property type="evidence" value="ECO:0007669"/>
    <property type="project" value="UniProtKB-KW"/>
</dbReference>
<keyword evidence="3" id="KW-0698">rRNA processing</keyword>
<feature type="compositionally biased region" description="Low complexity" evidence="7">
    <location>
        <begin position="246"/>
        <end position="256"/>
    </location>
</feature>
<dbReference type="GO" id="GO:0005730">
    <property type="term" value="C:nucleolus"/>
    <property type="evidence" value="ECO:0007669"/>
    <property type="project" value="UniProtKB-SubCell"/>
</dbReference>
<feature type="compositionally biased region" description="Basic and acidic residues" evidence="7">
    <location>
        <begin position="69"/>
        <end position="81"/>
    </location>
</feature>
<dbReference type="EMBL" id="LT558129">
    <property type="protein sequence ID" value="SAM84324.1"/>
    <property type="molecule type" value="Genomic_DNA"/>
</dbReference>
<reference evidence="11" key="2">
    <citation type="submission" date="2016-04" db="EMBL/GenBank/DDBJ databases">
        <authorList>
            <person name="Guldener U."/>
            <person name="Guldener U."/>
        </authorList>
    </citation>
    <scope>NUCLEOTIDE SEQUENCE [LARGE SCALE GENOMIC DNA]</scope>
    <source>
        <strain evidence="11">UB2112</strain>
    </source>
</reference>
<feature type="region of interest" description="Disordered" evidence="7">
    <location>
        <begin position="69"/>
        <end position="187"/>
    </location>
</feature>
<accession>A0A1K0G979</accession>
<keyword evidence="2" id="KW-0690">Ribosome biogenesis</keyword>
<evidence type="ECO:0000256" key="6">
    <source>
        <dbReference type="ARBA" id="ARBA00041961"/>
    </source>
</evidence>
<proteinExistence type="inferred from homology"/>
<feature type="region of interest" description="Disordered" evidence="7">
    <location>
        <begin position="246"/>
        <end position="364"/>
    </location>
</feature>
<keyword evidence="4" id="KW-0539">Nucleus</keyword>
<dbReference type="InterPro" id="IPR000467">
    <property type="entry name" value="G_patch_dom"/>
</dbReference>
<feature type="compositionally biased region" description="Low complexity" evidence="7">
    <location>
        <begin position="100"/>
        <end position="117"/>
    </location>
</feature>
<evidence type="ECO:0000256" key="3">
    <source>
        <dbReference type="ARBA" id="ARBA00022552"/>
    </source>
</evidence>
<feature type="compositionally biased region" description="Basic and acidic residues" evidence="7">
    <location>
        <begin position="170"/>
        <end position="184"/>
    </location>
</feature>
<dbReference type="GO" id="GO:0003676">
    <property type="term" value="F:nucleic acid binding"/>
    <property type="evidence" value="ECO:0007669"/>
    <property type="project" value="InterPro"/>
</dbReference>
<name>A0A1K0G979_9BASI</name>
<keyword evidence="12" id="KW-1185">Reference proteome</keyword>
<sequence length="410" mass="43871">MGLSGPKQKQRLVGSATMRNTAWLNDSSAPGQRMLAQMGWTSGQSLGLTMPGLTENLKVAYKMDNKGIGAQRHEREARANGEDIWVGGGGDLGSLFERLNAANAASSSSSAVASTSTSDDEGENKSKKSKKEEKDKKDKKEEKDKSKDKSKKRKLDSTTDDPSSSKKSKKEKESKRSKEEKEEAVSAVANADAVLAKDETAVAEIKKDVVQGRPVRLAHRAKFLRAKRMVSANDLASVNEILGIASTPSSSTAGTPKVGSGTSTPTPAPSKTYPGPGGSEIALMDVDRRLQAEGSSNSNSNSDSDSSEDEKKKKKKKKEKEKEDKKSKKSKKAVDAAAAAKEAKATAAQAAAEPAVADEKEKATQIGTNSQGLFVFEYLNRRLVIRKAQIQKQKKAEQEAIFARAARVGA</sequence>
<evidence type="ECO:0000256" key="1">
    <source>
        <dbReference type="ARBA" id="ARBA00004604"/>
    </source>
</evidence>
<dbReference type="PROSITE" id="PS50174">
    <property type="entry name" value="G_PATCH"/>
    <property type="match status" value="1"/>
</dbReference>
<dbReference type="AlphaFoldDB" id="A0A1K0G979"/>